<evidence type="ECO:0000313" key="2">
    <source>
        <dbReference type="Proteomes" id="UP000053732"/>
    </source>
</evidence>
<dbReference type="AlphaFoldDB" id="A0A0G4PYG0"/>
<dbReference type="Proteomes" id="UP000053732">
    <property type="component" value="Unassembled WGS sequence"/>
</dbReference>
<evidence type="ECO:0000313" key="1">
    <source>
        <dbReference type="EMBL" id="CRL31416.1"/>
    </source>
</evidence>
<accession>A0A0G4PYG0</accession>
<keyword evidence="2" id="KW-1185">Reference proteome</keyword>
<protein>
    <submittedName>
        <fullName evidence="1">Str. FM013</fullName>
    </submittedName>
</protein>
<organism evidence="1 2">
    <name type="scientific">Penicillium camemberti (strain FM 013)</name>
    <dbReference type="NCBI Taxonomy" id="1429867"/>
    <lineage>
        <taxon>Eukaryota</taxon>
        <taxon>Fungi</taxon>
        <taxon>Dikarya</taxon>
        <taxon>Ascomycota</taxon>
        <taxon>Pezizomycotina</taxon>
        <taxon>Eurotiomycetes</taxon>
        <taxon>Eurotiomycetidae</taxon>
        <taxon>Eurotiales</taxon>
        <taxon>Aspergillaceae</taxon>
        <taxon>Penicillium</taxon>
    </lineage>
</organism>
<gene>
    <name evidence="1" type="ORF">PCAMFM013_S3Jg000027</name>
</gene>
<proteinExistence type="predicted"/>
<name>A0A0G4PYG0_PENC3</name>
<reference evidence="1 2" key="1">
    <citation type="journal article" date="2014" name="Nat. Commun.">
        <title>Multiple recent horizontal transfers of a large genomic region in cheese making fungi.</title>
        <authorList>
            <person name="Cheeseman K."/>
            <person name="Ropars J."/>
            <person name="Renault P."/>
            <person name="Dupont J."/>
            <person name="Gouzy J."/>
            <person name="Branca A."/>
            <person name="Abraham A.L."/>
            <person name="Ceppi M."/>
            <person name="Conseiller E."/>
            <person name="Debuchy R."/>
            <person name="Malagnac F."/>
            <person name="Goarin A."/>
            <person name="Silar P."/>
            <person name="Lacoste S."/>
            <person name="Sallet E."/>
            <person name="Bensimon A."/>
            <person name="Giraud T."/>
            <person name="Brygoo Y."/>
        </authorList>
    </citation>
    <scope>NUCLEOTIDE SEQUENCE [LARGE SCALE GENOMIC DNA]</scope>
    <source>
        <strain evidence="2">FM 013</strain>
    </source>
</reference>
<sequence length="33" mass="3830">MFLHYITINVARDLLRHQLVGSWWPIGVGVSHI</sequence>
<dbReference type="EMBL" id="HG793312">
    <property type="protein sequence ID" value="CRL31416.1"/>
    <property type="molecule type" value="Genomic_DNA"/>
</dbReference>